<dbReference type="Gene3D" id="3.40.50.620">
    <property type="entry name" value="HUPs"/>
    <property type="match status" value="1"/>
</dbReference>
<comment type="caution">
    <text evidence="8">The sequence shown here is derived from an EMBL/GenBank/DDBJ whole genome shotgun (WGS) entry which is preliminary data.</text>
</comment>
<comment type="subcellular location">
    <subcellularLocation>
        <location evidence="6">Cytoplasm</location>
    </subcellularLocation>
</comment>
<dbReference type="HOGENOM" id="CLU_018869_3_2_5"/>
<proteinExistence type="inferred from homology"/>
<evidence type="ECO:0000259" key="7">
    <source>
        <dbReference type="Pfam" id="PF01171"/>
    </source>
</evidence>
<evidence type="ECO:0000313" key="8">
    <source>
        <dbReference type="EMBL" id="EAR52333.1"/>
    </source>
</evidence>
<dbReference type="PANTHER" id="PTHR43033">
    <property type="entry name" value="TRNA(ILE)-LYSIDINE SYNTHASE-RELATED"/>
    <property type="match status" value="1"/>
</dbReference>
<dbReference type="GO" id="GO:0005524">
    <property type="term" value="F:ATP binding"/>
    <property type="evidence" value="ECO:0007669"/>
    <property type="project" value="UniProtKB-KW"/>
</dbReference>
<dbReference type="Proteomes" id="UP000003635">
    <property type="component" value="Unassembled WGS sequence"/>
</dbReference>
<evidence type="ECO:0000256" key="2">
    <source>
        <dbReference type="ARBA" id="ARBA00022694"/>
    </source>
</evidence>
<evidence type="ECO:0000256" key="1">
    <source>
        <dbReference type="ARBA" id="ARBA00022598"/>
    </source>
</evidence>
<comment type="function">
    <text evidence="6">Ligates lysine onto the cytidine present at position 34 of the AUA codon-specific tRNA(Ile) that contains the anticodon CAU, in an ATP-dependent manner. Cytidine is converted to lysidine, thus changing the amino acid specificity of the tRNA from methionine to isoleucine.</text>
</comment>
<dbReference type="Pfam" id="PF01171">
    <property type="entry name" value="ATP_bind_3"/>
    <property type="match status" value="1"/>
</dbReference>
<keyword evidence="6" id="KW-0963">Cytoplasm</keyword>
<dbReference type="GO" id="GO:0032267">
    <property type="term" value="F:tRNA(Ile)-lysidine synthase activity"/>
    <property type="evidence" value="ECO:0007669"/>
    <property type="project" value="UniProtKB-EC"/>
</dbReference>
<sequence>MAMLHLAAAWARVFGIRLAVVTVDHGLRPEAADEAALVAAEAELLGLPHDVLRWHWDGQGNLQDAARRARARLIGDWRGEIAHVAFAHTRDDQAETLLLRLRRGSGVEGLSGMAERRDMGGWQIVRPLLDAGRDELRHYCRVLRIPYADDPSNADPTYDRVRIRRLLSDLEAEGLGAGTLAATAARLRRARTALARRAYDVAERVASTEAGDVLFERDGFAGIETDTQLRLLAAALQYVASAEYRPRAAALEALLERALAGGGGTLHGCRVLVGRTHTRIAREYEAVRALRDEAGVWDRRWRVVYEPREGLAVRALGEVGLAQAPELPDAPRVALHAAPALFDGDRLVACPRLGHGTGLSVQLSAPGGVFPDRLLSD</sequence>
<evidence type="ECO:0000256" key="3">
    <source>
        <dbReference type="ARBA" id="ARBA00022741"/>
    </source>
</evidence>
<feature type="domain" description="tRNA(Ile)-lysidine/2-thiocytidine synthase N-terminal" evidence="7">
    <location>
        <begin position="1"/>
        <end position="165"/>
    </location>
</feature>
<organism evidence="8 9">
    <name type="scientific">Oceanicola granulosus (strain ATCC BAA-861 / DSM 15982 / KCTC 12143 / HTCC2516)</name>
    <dbReference type="NCBI Taxonomy" id="314256"/>
    <lineage>
        <taxon>Bacteria</taxon>
        <taxon>Pseudomonadati</taxon>
        <taxon>Pseudomonadota</taxon>
        <taxon>Alphaproteobacteria</taxon>
        <taxon>Rhodobacterales</taxon>
        <taxon>Roseobacteraceae</taxon>
        <taxon>Oceanicola</taxon>
    </lineage>
</organism>
<keyword evidence="1 6" id="KW-0436">Ligase</keyword>
<dbReference type="InterPro" id="IPR012795">
    <property type="entry name" value="tRNA_Ile_lys_synt_N"/>
</dbReference>
<dbReference type="GO" id="GO:0005737">
    <property type="term" value="C:cytoplasm"/>
    <property type="evidence" value="ECO:0007669"/>
    <property type="project" value="UniProtKB-SubCell"/>
</dbReference>
<evidence type="ECO:0000256" key="6">
    <source>
        <dbReference type="HAMAP-Rule" id="MF_01161"/>
    </source>
</evidence>
<dbReference type="NCBIfam" id="TIGR02432">
    <property type="entry name" value="lysidine_TilS_N"/>
    <property type="match status" value="1"/>
</dbReference>
<keyword evidence="3" id="KW-0547">Nucleotide-binding</keyword>
<dbReference type="EMBL" id="AAOT01000004">
    <property type="protein sequence ID" value="EAR52333.1"/>
    <property type="molecule type" value="Genomic_DNA"/>
</dbReference>
<dbReference type="STRING" id="314256.OG2516_07647"/>
<dbReference type="AlphaFoldDB" id="Q2CIC5"/>
<evidence type="ECO:0000256" key="5">
    <source>
        <dbReference type="ARBA" id="ARBA00048539"/>
    </source>
</evidence>
<dbReference type="GO" id="GO:0006400">
    <property type="term" value="P:tRNA modification"/>
    <property type="evidence" value="ECO:0007669"/>
    <property type="project" value="UniProtKB-UniRule"/>
</dbReference>
<comment type="catalytic activity">
    <reaction evidence="5 6">
        <text>cytidine(34) in tRNA(Ile2) + L-lysine + ATP = lysidine(34) in tRNA(Ile2) + AMP + diphosphate + H(+)</text>
        <dbReference type="Rhea" id="RHEA:43744"/>
        <dbReference type="Rhea" id="RHEA-COMP:10625"/>
        <dbReference type="Rhea" id="RHEA-COMP:10670"/>
        <dbReference type="ChEBI" id="CHEBI:15378"/>
        <dbReference type="ChEBI" id="CHEBI:30616"/>
        <dbReference type="ChEBI" id="CHEBI:32551"/>
        <dbReference type="ChEBI" id="CHEBI:33019"/>
        <dbReference type="ChEBI" id="CHEBI:82748"/>
        <dbReference type="ChEBI" id="CHEBI:83665"/>
        <dbReference type="ChEBI" id="CHEBI:456215"/>
        <dbReference type="EC" id="6.3.4.19"/>
    </reaction>
</comment>
<keyword evidence="2 6" id="KW-0819">tRNA processing</keyword>
<dbReference type="PANTHER" id="PTHR43033:SF1">
    <property type="entry name" value="TRNA(ILE)-LYSIDINE SYNTHASE-RELATED"/>
    <property type="match status" value="1"/>
</dbReference>
<dbReference type="CDD" id="cd01992">
    <property type="entry name" value="TilS_N"/>
    <property type="match status" value="1"/>
</dbReference>
<comment type="similarity">
    <text evidence="6">Belongs to the tRNA(Ile)-lysidine synthase family.</text>
</comment>
<dbReference type="SUPFAM" id="SSF52402">
    <property type="entry name" value="Adenine nucleotide alpha hydrolases-like"/>
    <property type="match status" value="1"/>
</dbReference>
<dbReference type="HAMAP" id="MF_01161">
    <property type="entry name" value="tRNA_Ile_lys_synt"/>
    <property type="match status" value="1"/>
</dbReference>
<dbReference type="InterPro" id="IPR014729">
    <property type="entry name" value="Rossmann-like_a/b/a_fold"/>
</dbReference>
<keyword evidence="4" id="KW-0067">ATP-binding</keyword>
<dbReference type="EC" id="6.3.4.19" evidence="6"/>
<accession>Q2CIC5</accession>
<dbReference type="eggNOG" id="COG0037">
    <property type="taxonomic scope" value="Bacteria"/>
</dbReference>
<gene>
    <name evidence="6" type="primary">tilS</name>
    <name evidence="8" type="ORF">OG2516_07647</name>
</gene>
<protein>
    <recommendedName>
        <fullName evidence="6">tRNA(Ile)-lysidine synthase</fullName>
        <ecNumber evidence="6">6.3.4.19</ecNumber>
    </recommendedName>
    <alternativeName>
        <fullName evidence="6">tRNA(Ile)-2-lysyl-cytidine synthase</fullName>
    </alternativeName>
    <alternativeName>
        <fullName evidence="6">tRNA(Ile)-lysidine synthetase</fullName>
    </alternativeName>
</protein>
<dbReference type="InterPro" id="IPR011063">
    <property type="entry name" value="TilS/TtcA_N"/>
</dbReference>
<dbReference type="InterPro" id="IPR012094">
    <property type="entry name" value="tRNA_Ile_lys_synt"/>
</dbReference>
<evidence type="ECO:0000313" key="9">
    <source>
        <dbReference type="Proteomes" id="UP000003635"/>
    </source>
</evidence>
<name>Q2CIC5_OCEGH</name>
<keyword evidence="9" id="KW-1185">Reference proteome</keyword>
<reference evidence="8 9" key="1">
    <citation type="journal article" date="2010" name="J. Bacteriol.">
        <title>Genome sequences of Oceanicola granulosus HTCC2516(T) and Oceanicola batsensis HTCC2597(TDelta).</title>
        <authorList>
            <person name="Thrash J.C."/>
            <person name="Cho J.C."/>
            <person name="Vergin K.L."/>
            <person name="Giovannoni S.J."/>
        </authorList>
    </citation>
    <scope>NUCLEOTIDE SEQUENCE [LARGE SCALE GENOMIC DNA]</scope>
    <source>
        <strain evidence="9">ATCC BAA-861 / DSM 15982 / KCTC 12143 / HTCC2516</strain>
    </source>
</reference>
<comment type="caution">
    <text evidence="6">Lacks conserved residue(s) required for the propagation of feature annotation.</text>
</comment>
<evidence type="ECO:0000256" key="4">
    <source>
        <dbReference type="ARBA" id="ARBA00022840"/>
    </source>
</evidence>